<feature type="compositionally biased region" description="Basic and acidic residues" evidence="1">
    <location>
        <begin position="1"/>
        <end position="10"/>
    </location>
</feature>
<evidence type="ECO:0000256" key="1">
    <source>
        <dbReference type="SAM" id="MobiDB-lite"/>
    </source>
</evidence>
<dbReference type="HOGENOM" id="CLU_3091483_0_0_1"/>
<organism evidence="2 3">
    <name type="scientific">Phytophthora nicotianae P1569</name>
    <dbReference type="NCBI Taxonomy" id="1317065"/>
    <lineage>
        <taxon>Eukaryota</taxon>
        <taxon>Sar</taxon>
        <taxon>Stramenopiles</taxon>
        <taxon>Oomycota</taxon>
        <taxon>Peronosporomycetes</taxon>
        <taxon>Peronosporales</taxon>
        <taxon>Peronosporaceae</taxon>
        <taxon>Phytophthora</taxon>
    </lineage>
</organism>
<evidence type="ECO:0000313" key="2">
    <source>
        <dbReference type="EMBL" id="ETI44635.1"/>
    </source>
</evidence>
<sequence length="52" mass="5642">MLRTHAKDVAIEEDSDDDIDTGTHSGVAYPTECKTLADGDAKWGVDLENATY</sequence>
<keyword evidence="3" id="KW-1185">Reference proteome</keyword>
<accession>V9EZD1</accession>
<dbReference type="EMBL" id="ANIZ01001812">
    <property type="protein sequence ID" value="ETI44635.1"/>
    <property type="molecule type" value="Genomic_DNA"/>
</dbReference>
<dbReference type="Proteomes" id="UP000018721">
    <property type="component" value="Unassembled WGS sequence"/>
</dbReference>
<reference evidence="2 3" key="1">
    <citation type="submission" date="2013-11" db="EMBL/GenBank/DDBJ databases">
        <title>The Genome Sequence of Phytophthora parasitica P1569.</title>
        <authorList>
            <consortium name="The Broad Institute Genomics Platform"/>
            <person name="Russ C."/>
            <person name="Tyler B."/>
            <person name="Panabieres F."/>
            <person name="Shan W."/>
            <person name="Tripathy S."/>
            <person name="Grunwald N."/>
            <person name="Machado M."/>
            <person name="Johnson C.S."/>
            <person name="Arredondo F."/>
            <person name="Hong C."/>
            <person name="Coffey M."/>
            <person name="Young S.K."/>
            <person name="Zeng Q."/>
            <person name="Gargeya S."/>
            <person name="Fitzgerald M."/>
            <person name="Abouelleil A."/>
            <person name="Alvarado L."/>
            <person name="Chapman S.B."/>
            <person name="Gainer-Dewar J."/>
            <person name="Goldberg J."/>
            <person name="Griggs A."/>
            <person name="Gujja S."/>
            <person name="Hansen M."/>
            <person name="Howarth C."/>
            <person name="Imamovic A."/>
            <person name="Ireland A."/>
            <person name="Larimer J."/>
            <person name="McCowan C."/>
            <person name="Murphy C."/>
            <person name="Pearson M."/>
            <person name="Poon T.W."/>
            <person name="Priest M."/>
            <person name="Roberts A."/>
            <person name="Saif S."/>
            <person name="Shea T."/>
            <person name="Sykes S."/>
            <person name="Wortman J."/>
            <person name="Nusbaum C."/>
            <person name="Birren B."/>
        </authorList>
    </citation>
    <scope>NUCLEOTIDE SEQUENCE [LARGE SCALE GENOMIC DNA]</scope>
    <source>
        <strain evidence="2 3">P1569</strain>
    </source>
</reference>
<dbReference type="AlphaFoldDB" id="V9EZD1"/>
<name>V9EZD1_PHYNI</name>
<evidence type="ECO:0000313" key="3">
    <source>
        <dbReference type="Proteomes" id="UP000018721"/>
    </source>
</evidence>
<feature type="region of interest" description="Disordered" evidence="1">
    <location>
        <begin position="1"/>
        <end position="28"/>
    </location>
</feature>
<feature type="compositionally biased region" description="Acidic residues" evidence="1">
    <location>
        <begin position="11"/>
        <end position="20"/>
    </location>
</feature>
<gene>
    <name evidence="2" type="ORF">F443_10676</name>
</gene>
<proteinExistence type="predicted"/>
<comment type="caution">
    <text evidence="2">The sequence shown here is derived from an EMBL/GenBank/DDBJ whole genome shotgun (WGS) entry which is preliminary data.</text>
</comment>
<protein>
    <submittedName>
        <fullName evidence="2">Uncharacterized protein</fullName>
    </submittedName>
</protein>